<dbReference type="InterPro" id="IPR003509">
    <property type="entry name" value="UPF0102_YraN-like"/>
</dbReference>
<organism evidence="3 4">
    <name type="scientific">Candidatus Gottesmanbacteria bacterium RIFCSPHIGHO2_01_FULL_42_12</name>
    <dbReference type="NCBI Taxonomy" id="1798377"/>
    <lineage>
        <taxon>Bacteria</taxon>
        <taxon>Candidatus Gottesmaniibacteriota</taxon>
    </lineage>
</organism>
<evidence type="ECO:0000256" key="2">
    <source>
        <dbReference type="HAMAP-Rule" id="MF_00048"/>
    </source>
</evidence>
<protein>
    <recommendedName>
        <fullName evidence="2">UPF0102 protein A2872_02670</fullName>
    </recommendedName>
</protein>
<dbReference type="HAMAP" id="MF_00048">
    <property type="entry name" value="UPF0102"/>
    <property type="match status" value="1"/>
</dbReference>
<dbReference type="CDD" id="cd20736">
    <property type="entry name" value="PoNe_Nuclease"/>
    <property type="match status" value="1"/>
</dbReference>
<dbReference type="Proteomes" id="UP000178681">
    <property type="component" value="Unassembled WGS sequence"/>
</dbReference>
<dbReference type="Pfam" id="PF02021">
    <property type="entry name" value="UPF0102"/>
    <property type="match status" value="1"/>
</dbReference>
<comment type="caution">
    <text evidence="3">The sequence shown here is derived from an EMBL/GenBank/DDBJ whole genome shotgun (WGS) entry which is preliminary data.</text>
</comment>
<dbReference type="Gene3D" id="3.40.1350.10">
    <property type="match status" value="1"/>
</dbReference>
<dbReference type="PANTHER" id="PTHR34039">
    <property type="entry name" value="UPF0102 PROTEIN YRAN"/>
    <property type="match status" value="1"/>
</dbReference>
<reference evidence="3 4" key="1">
    <citation type="journal article" date="2016" name="Nat. Commun.">
        <title>Thousands of microbial genomes shed light on interconnected biogeochemical processes in an aquifer system.</title>
        <authorList>
            <person name="Anantharaman K."/>
            <person name="Brown C.T."/>
            <person name="Hug L.A."/>
            <person name="Sharon I."/>
            <person name="Castelle C.J."/>
            <person name="Probst A.J."/>
            <person name="Thomas B.C."/>
            <person name="Singh A."/>
            <person name="Wilkins M.J."/>
            <person name="Karaoz U."/>
            <person name="Brodie E.L."/>
            <person name="Williams K.H."/>
            <person name="Hubbard S.S."/>
            <person name="Banfield J.F."/>
        </authorList>
    </citation>
    <scope>NUCLEOTIDE SEQUENCE [LARGE SCALE GENOMIC DNA]</scope>
</reference>
<dbReference type="AlphaFoldDB" id="A0A1F5Z098"/>
<dbReference type="EMBL" id="MFJG01000026">
    <property type="protein sequence ID" value="OGG05879.1"/>
    <property type="molecule type" value="Genomic_DNA"/>
</dbReference>
<comment type="similarity">
    <text evidence="1 2">Belongs to the UPF0102 family.</text>
</comment>
<evidence type="ECO:0000313" key="4">
    <source>
        <dbReference type="Proteomes" id="UP000178681"/>
    </source>
</evidence>
<accession>A0A1F5Z098</accession>
<evidence type="ECO:0000256" key="1">
    <source>
        <dbReference type="ARBA" id="ARBA00006738"/>
    </source>
</evidence>
<dbReference type="InterPro" id="IPR011335">
    <property type="entry name" value="Restrct_endonuc-II-like"/>
</dbReference>
<evidence type="ECO:0000313" key="3">
    <source>
        <dbReference type="EMBL" id="OGG05879.1"/>
    </source>
</evidence>
<dbReference type="GO" id="GO:0003676">
    <property type="term" value="F:nucleic acid binding"/>
    <property type="evidence" value="ECO:0007669"/>
    <property type="project" value="InterPro"/>
</dbReference>
<dbReference type="SUPFAM" id="SSF52980">
    <property type="entry name" value="Restriction endonuclease-like"/>
    <property type="match status" value="1"/>
</dbReference>
<name>A0A1F5Z098_9BACT</name>
<gene>
    <name evidence="3" type="ORF">A2872_02670</name>
</gene>
<dbReference type="PANTHER" id="PTHR34039:SF1">
    <property type="entry name" value="UPF0102 PROTEIN YRAN"/>
    <property type="match status" value="1"/>
</dbReference>
<sequence>MKLYNKITGQLGENFATDHLINKGYQILERNFHNKFGEIDIIAKKGDILIFVEVKTKIGDFFGTPEEMVGRGKLQRVRNMATMYMNGQLLPCQVDVFAVVLNPDNSLLRLTHYENVY</sequence>
<proteinExistence type="inferred from homology"/>
<dbReference type="InterPro" id="IPR011856">
    <property type="entry name" value="tRNA_endonuc-like_dom_sf"/>
</dbReference>